<dbReference type="InterPro" id="IPR002110">
    <property type="entry name" value="Ankyrin_rpt"/>
</dbReference>
<dbReference type="AlphaFoldDB" id="A0ABD0XKN7"/>
<sequence length="923" mass="105179">MDIIPGTPIQIQWVETVSCVPRQTDPIINSIFDVNLKKLKKSIRNGIILNNRYPCAEWQDDITPLIAAVISGNEEICSILLEEGADPNIPSTNGYAPLHYAAMSKAPVNIVSRLLAGKANPNGTNLLFTPIQIAVKEDREDLVKVLIMSGANENLNLKTHSEIDQKFGRIITQLSKKSEHFAKIKIFFDFSFAIGVKSVEDVFQEYGQHMLVEHPTNHVTVFDVCFNILGRTGERYRQECVTWLRESQKIDLYTQGSSSRLPKIPKCSQLLVVRTLKAIFCTMKEIHIGLSKTVIPPLLKYLTFESKITDQGLITNTEVIQLLYVITQKTPDRKHGWTFPFVGEICKGIISLTDDAYLSNPETSSVGAYTFGLIEDLYTFDSVPELIKSLGITSVPEKILVSANMGTDEELKEKLRKLKMYLQRAVFPMDANKELQKTNSSKKKKKKKKKKKNKQEELPVEKSTTELNRKADLDTSIPVEECGVPAEHSSVTPFLPTNDKFKPLKWHRISERWRPQLEKLSNIDPCNVYRLGTLNVVANSDFQIAKGSDGTEVFLGLKDDGTEVAVKRMLKSNYQALKNEEEFLRLPQLDSPWIVRYVDFAEDEHFGYLVLQLCEYTLDEYIQDHLPDDKAPVLKKIVHEVLCSLSVLHSHNTKILHRDIKPQNVLIDVTGRARLADFGISRQLNMEQTTMHTGSAGTKCWKATETVEDSGIGYKRSTDIQVAGMLIYYILSGGHHPFGKGYICEFNIVQGKYTLDHVDDEVAKDLIESMINKIPKQRPTVEDTLAHPYFWSEERRVEYLRKIGNVKEAENCRKAEQELLHDLEQCTEGRSFSNWKSKLPPELIQVMDGKKKAYPENTLGLMRFIRNLHEHYSEKAESVDIMTIFPDLFGCVYKFAKTNGWNSRSGLKRFFRREDVTSQFSHF</sequence>
<dbReference type="Pfam" id="PF12796">
    <property type="entry name" value="Ank_2"/>
    <property type="match status" value="1"/>
</dbReference>
<dbReference type="Gene3D" id="1.10.510.10">
    <property type="entry name" value="Transferase(Phosphotransferase) domain 1"/>
    <property type="match status" value="1"/>
</dbReference>
<feature type="compositionally biased region" description="Basic residues" evidence="4">
    <location>
        <begin position="440"/>
        <end position="453"/>
    </location>
</feature>
<dbReference type="EMBL" id="JAGEUA010000001">
    <property type="protein sequence ID" value="KAL1021047.1"/>
    <property type="molecule type" value="Genomic_DNA"/>
</dbReference>
<keyword evidence="8" id="KW-1185">Reference proteome</keyword>
<dbReference type="PROSITE" id="PS51392">
    <property type="entry name" value="KEN"/>
    <property type="match status" value="1"/>
</dbReference>
<dbReference type="SMART" id="SM00248">
    <property type="entry name" value="ANK"/>
    <property type="match status" value="3"/>
</dbReference>
<name>A0ABD0XKN7_UMBPY</name>
<dbReference type="InterPro" id="IPR008271">
    <property type="entry name" value="Ser/Thr_kinase_AS"/>
</dbReference>
<dbReference type="PANTHER" id="PTHR13954:SF28">
    <property type="match status" value="1"/>
</dbReference>
<dbReference type="Proteomes" id="UP001557470">
    <property type="component" value="Unassembled WGS sequence"/>
</dbReference>
<reference evidence="7 8" key="1">
    <citation type="submission" date="2024-06" db="EMBL/GenBank/DDBJ databases">
        <authorList>
            <person name="Pan Q."/>
            <person name="Wen M."/>
            <person name="Jouanno E."/>
            <person name="Zahm M."/>
            <person name="Klopp C."/>
            <person name="Cabau C."/>
            <person name="Louis A."/>
            <person name="Berthelot C."/>
            <person name="Parey E."/>
            <person name="Roest Crollius H."/>
            <person name="Montfort J."/>
            <person name="Robinson-Rechavi M."/>
            <person name="Bouchez O."/>
            <person name="Lampietro C."/>
            <person name="Lopez Roques C."/>
            <person name="Donnadieu C."/>
            <person name="Postlethwait J."/>
            <person name="Bobe J."/>
            <person name="Verreycken H."/>
            <person name="Guiguen Y."/>
        </authorList>
    </citation>
    <scope>NUCLEOTIDE SEQUENCE [LARGE SCALE GENOMIC DNA]</scope>
    <source>
        <strain evidence="7">Up_M1</strain>
        <tissue evidence="7">Testis</tissue>
    </source>
</reference>
<dbReference type="Gene3D" id="1.25.40.20">
    <property type="entry name" value="Ankyrin repeat-containing domain"/>
    <property type="match status" value="1"/>
</dbReference>
<dbReference type="InterPro" id="IPR011009">
    <property type="entry name" value="Kinase-like_dom_sf"/>
</dbReference>
<evidence type="ECO:0000256" key="4">
    <source>
        <dbReference type="SAM" id="MobiDB-lite"/>
    </source>
</evidence>
<dbReference type="Pfam" id="PF00069">
    <property type="entry name" value="Pkinase"/>
    <property type="match status" value="1"/>
</dbReference>
<dbReference type="PROSITE" id="PS50088">
    <property type="entry name" value="ANK_REPEAT"/>
    <property type="match status" value="3"/>
</dbReference>
<keyword evidence="1" id="KW-0547">Nucleotide-binding</keyword>
<feature type="region of interest" description="Disordered" evidence="4">
    <location>
        <begin position="432"/>
        <end position="469"/>
    </location>
</feature>
<keyword evidence="2" id="KW-0067">ATP-binding</keyword>
<dbReference type="Gene3D" id="1.20.1440.180">
    <property type="entry name" value="KEN domain"/>
    <property type="match status" value="1"/>
</dbReference>
<dbReference type="PROSITE" id="PS50011">
    <property type="entry name" value="PROTEIN_KINASE_DOM"/>
    <property type="match status" value="1"/>
</dbReference>
<feature type="repeat" description="ANK" evidence="3">
    <location>
        <begin position="129"/>
        <end position="158"/>
    </location>
</feature>
<dbReference type="InterPro" id="IPR036770">
    <property type="entry name" value="Ankyrin_rpt-contain_sf"/>
</dbReference>
<evidence type="ECO:0000256" key="3">
    <source>
        <dbReference type="PROSITE-ProRule" id="PRU00023"/>
    </source>
</evidence>
<keyword evidence="3" id="KW-0040">ANK repeat</keyword>
<dbReference type="SUPFAM" id="SSF48403">
    <property type="entry name" value="Ankyrin repeat"/>
    <property type="match status" value="1"/>
</dbReference>
<evidence type="ECO:0000259" key="6">
    <source>
        <dbReference type="PROSITE" id="PS51392"/>
    </source>
</evidence>
<dbReference type="PANTHER" id="PTHR13954">
    <property type="entry name" value="IRE1-RELATED"/>
    <property type="match status" value="1"/>
</dbReference>
<feature type="repeat" description="ANK" evidence="3">
    <location>
        <begin position="93"/>
        <end position="126"/>
    </location>
</feature>
<dbReference type="SMART" id="SM00220">
    <property type="entry name" value="S_TKc"/>
    <property type="match status" value="1"/>
</dbReference>
<feature type="repeat" description="ANK" evidence="3">
    <location>
        <begin position="60"/>
        <end position="92"/>
    </location>
</feature>
<protein>
    <submittedName>
        <fullName evidence="7">Uncharacterized protein</fullName>
    </submittedName>
</protein>
<dbReference type="PROSITE" id="PS00108">
    <property type="entry name" value="PROTEIN_KINASE_ST"/>
    <property type="match status" value="1"/>
</dbReference>
<dbReference type="InterPro" id="IPR045133">
    <property type="entry name" value="IRE1/2-like"/>
</dbReference>
<dbReference type="GO" id="GO:0005524">
    <property type="term" value="F:ATP binding"/>
    <property type="evidence" value="ECO:0007669"/>
    <property type="project" value="UniProtKB-KW"/>
</dbReference>
<feature type="domain" description="KEN" evidence="6">
    <location>
        <begin position="793"/>
        <end position="923"/>
    </location>
</feature>
<evidence type="ECO:0000313" key="8">
    <source>
        <dbReference type="Proteomes" id="UP001557470"/>
    </source>
</evidence>
<gene>
    <name evidence="7" type="ORF">UPYG_G00008000</name>
</gene>
<evidence type="ECO:0000256" key="2">
    <source>
        <dbReference type="ARBA" id="ARBA00022840"/>
    </source>
</evidence>
<evidence type="ECO:0000313" key="7">
    <source>
        <dbReference type="EMBL" id="KAL1021047.1"/>
    </source>
</evidence>
<feature type="domain" description="Protein kinase" evidence="5">
    <location>
        <begin position="538"/>
        <end position="790"/>
    </location>
</feature>
<evidence type="ECO:0000259" key="5">
    <source>
        <dbReference type="PROSITE" id="PS50011"/>
    </source>
</evidence>
<dbReference type="PROSITE" id="PS50297">
    <property type="entry name" value="ANK_REP_REGION"/>
    <property type="match status" value="1"/>
</dbReference>
<dbReference type="SUPFAM" id="SSF56112">
    <property type="entry name" value="Protein kinase-like (PK-like)"/>
    <property type="match status" value="1"/>
</dbReference>
<dbReference type="InterPro" id="IPR000719">
    <property type="entry name" value="Prot_kinase_dom"/>
</dbReference>
<dbReference type="InterPro" id="IPR010513">
    <property type="entry name" value="KEN_dom"/>
</dbReference>
<accession>A0ABD0XKN7</accession>
<evidence type="ECO:0000256" key="1">
    <source>
        <dbReference type="ARBA" id="ARBA00022741"/>
    </source>
</evidence>
<proteinExistence type="predicted"/>
<dbReference type="InterPro" id="IPR038357">
    <property type="entry name" value="KEN_sf"/>
</dbReference>
<dbReference type="Pfam" id="PF06479">
    <property type="entry name" value="Ribonuc_2-5A"/>
    <property type="match status" value="1"/>
</dbReference>
<comment type="caution">
    <text evidence="7">The sequence shown here is derived from an EMBL/GenBank/DDBJ whole genome shotgun (WGS) entry which is preliminary data.</text>
</comment>
<feature type="compositionally biased region" description="Basic and acidic residues" evidence="4">
    <location>
        <begin position="454"/>
        <end position="469"/>
    </location>
</feature>
<organism evidence="7 8">
    <name type="scientific">Umbra pygmaea</name>
    <name type="common">Eastern mudminnow</name>
    <dbReference type="NCBI Taxonomy" id="75934"/>
    <lineage>
        <taxon>Eukaryota</taxon>
        <taxon>Metazoa</taxon>
        <taxon>Chordata</taxon>
        <taxon>Craniata</taxon>
        <taxon>Vertebrata</taxon>
        <taxon>Euteleostomi</taxon>
        <taxon>Actinopterygii</taxon>
        <taxon>Neopterygii</taxon>
        <taxon>Teleostei</taxon>
        <taxon>Protacanthopterygii</taxon>
        <taxon>Esociformes</taxon>
        <taxon>Umbridae</taxon>
        <taxon>Umbra</taxon>
    </lineage>
</organism>